<dbReference type="Proteomes" id="UP000001250">
    <property type="component" value="Segment"/>
</dbReference>
<sequence length="87" mass="10151">MEKLKVDDFKLGLRAVRLYEQIFDRANPVEDLVAGRHVWEVIAVCKIGVLTKKDYEEFILTEEYDELLPIAGDIVEKLFKDQLPKKD</sequence>
<dbReference type="RefSeq" id="YP_762594.1">
    <property type="nucleotide sequence ID" value="NC_008364.1"/>
</dbReference>
<organism evidence="1 2">
    <name type="scientific">Lactococcus phage Q54</name>
    <dbReference type="NCBI Taxonomy" id="382685"/>
    <lineage>
        <taxon>Viruses</taxon>
        <taxon>Duplodnaviria</taxon>
        <taxon>Heunggongvirae</taxon>
        <taxon>Uroviricota</taxon>
        <taxon>Caudoviricetes</taxon>
        <taxon>Questintvirus</taxon>
        <taxon>Questintvirus Q54</taxon>
    </lineage>
</organism>
<evidence type="ECO:0000313" key="1">
    <source>
        <dbReference type="EMBL" id="ABF22579.1"/>
    </source>
</evidence>
<name>Q0GXU7_9CAUD</name>
<evidence type="ECO:0000313" key="2">
    <source>
        <dbReference type="Proteomes" id="UP000001250"/>
    </source>
</evidence>
<dbReference type="GeneID" id="5130602"/>
<proteinExistence type="predicted"/>
<dbReference type="KEGG" id="vg:5130602"/>
<dbReference type="EMBL" id="DQ490056">
    <property type="protein sequence ID" value="ABF22579.1"/>
    <property type="molecule type" value="Genomic_DNA"/>
</dbReference>
<protein>
    <submittedName>
        <fullName evidence="1">Uncharacterized protein</fullName>
    </submittedName>
</protein>
<keyword evidence="2" id="KW-1185">Reference proteome</keyword>
<reference evidence="1 2" key="1">
    <citation type="journal article" date="2006" name="J. Bacteriol.">
        <title>Genome sequence and global gene expression of Q54, a new phage species linking the 936 and c2 phage species of Lactococcus lactis.</title>
        <authorList>
            <person name="Fortier L.C."/>
            <person name="Bransi A."/>
            <person name="Moineau S."/>
        </authorList>
    </citation>
    <scope>NUCLEOTIDE SEQUENCE</scope>
</reference>
<accession>Q0GXU7</accession>